<proteinExistence type="predicted"/>
<organism evidence="2 3">
    <name type="scientific">Bordetella genomosp. 1</name>
    <dbReference type="NCBI Taxonomy" id="1395607"/>
    <lineage>
        <taxon>Bacteria</taxon>
        <taxon>Pseudomonadati</taxon>
        <taxon>Pseudomonadota</taxon>
        <taxon>Betaproteobacteria</taxon>
        <taxon>Burkholderiales</taxon>
        <taxon>Alcaligenaceae</taxon>
        <taxon>Bordetella</taxon>
    </lineage>
</organism>
<gene>
    <name evidence="2" type="ORF">CAL27_06745</name>
</gene>
<evidence type="ECO:0000256" key="1">
    <source>
        <dbReference type="SAM" id="MobiDB-lite"/>
    </source>
</evidence>
<evidence type="ECO:0000313" key="3">
    <source>
        <dbReference type="Proteomes" id="UP000216354"/>
    </source>
</evidence>
<accession>A0ABX4F5T7</accession>
<reference evidence="2 3" key="1">
    <citation type="submission" date="2017-05" db="EMBL/GenBank/DDBJ databases">
        <title>Complete and WGS of Bordetella genogroups.</title>
        <authorList>
            <person name="Spilker T."/>
            <person name="Lipuma J."/>
        </authorList>
    </citation>
    <scope>NUCLEOTIDE SEQUENCE [LARGE SCALE GENOMIC DNA]</scope>
    <source>
        <strain evidence="2 3">AU9795</strain>
    </source>
</reference>
<feature type="compositionally biased region" description="Basic and acidic residues" evidence="1">
    <location>
        <begin position="65"/>
        <end position="94"/>
    </location>
</feature>
<keyword evidence="3" id="KW-1185">Reference proteome</keyword>
<sequence>MPPTTLALILLAGAIGPVPRAQPPYVQIDADQLRALRLPVEAPHTPGASPASPAQEAFGPALRKALQDDAQRRETQRLQHLRQSADAEARRRALSEGTGAGAPQSALPSGSAGIHIDGDGAYSMSCATDAAQRSHCAARSLPSP</sequence>
<dbReference type="RefSeq" id="WP_094831060.1">
    <property type="nucleotide sequence ID" value="NZ_NEVR01000001.1"/>
</dbReference>
<protein>
    <submittedName>
        <fullName evidence="2">Uncharacterized protein</fullName>
    </submittedName>
</protein>
<dbReference type="Proteomes" id="UP000216354">
    <property type="component" value="Unassembled WGS sequence"/>
</dbReference>
<name>A0ABX4F5T7_9BORD</name>
<evidence type="ECO:0000313" key="2">
    <source>
        <dbReference type="EMBL" id="OZI69134.1"/>
    </source>
</evidence>
<feature type="region of interest" description="Disordered" evidence="1">
    <location>
        <begin position="37"/>
        <end position="122"/>
    </location>
</feature>
<comment type="caution">
    <text evidence="2">The sequence shown here is derived from an EMBL/GenBank/DDBJ whole genome shotgun (WGS) entry which is preliminary data.</text>
</comment>
<dbReference type="EMBL" id="NEVR01000001">
    <property type="protein sequence ID" value="OZI69134.1"/>
    <property type="molecule type" value="Genomic_DNA"/>
</dbReference>